<dbReference type="RefSeq" id="WP_011905577.1">
    <property type="nucleotide sequence ID" value="NC_009380.1"/>
</dbReference>
<accession>A4X5J6</accession>
<evidence type="ECO:0000256" key="2">
    <source>
        <dbReference type="SAM" id="SignalP"/>
    </source>
</evidence>
<dbReference type="EMBL" id="CP000667">
    <property type="protein sequence ID" value="ABP54146.1"/>
    <property type="molecule type" value="Genomic_DNA"/>
</dbReference>
<dbReference type="Gene3D" id="3.90.70.30">
    <property type="entry name" value="Phytochelatin synthase, N-terminal domain"/>
    <property type="match status" value="1"/>
</dbReference>
<gene>
    <name evidence="4" type="ordered locus">Strop_1682</name>
</gene>
<name>A4X5J6_SALTO</name>
<evidence type="ECO:0000256" key="1">
    <source>
        <dbReference type="SAM" id="MobiDB-lite"/>
    </source>
</evidence>
<proteinExistence type="predicted"/>
<evidence type="ECO:0000313" key="4">
    <source>
        <dbReference type="EMBL" id="ABP54146.1"/>
    </source>
</evidence>
<evidence type="ECO:0000259" key="3">
    <source>
        <dbReference type="Pfam" id="PF13529"/>
    </source>
</evidence>
<reference evidence="5" key="1">
    <citation type="journal article" date="2007" name="Proc. Natl. Acad. Sci. U.S.A.">
        <title>Genome sequencing reveals complex secondary metabolome in the marine actinomycete Salinispora tropica.</title>
        <authorList>
            <person name="Udwary D.W."/>
            <person name="Zeigler L."/>
            <person name="Asolkar R.N."/>
            <person name="Singan V."/>
            <person name="Lapidus A."/>
            <person name="Fenical W."/>
            <person name="Jensen P.R."/>
            <person name="Moore B.S."/>
        </authorList>
    </citation>
    <scope>NUCLEOTIDE SEQUENCE [LARGE SCALE GENOMIC DNA]</scope>
    <source>
        <strain evidence="5">ATCC BAA-916 / DSM 44818 / CNB-440</strain>
    </source>
</reference>
<feature type="region of interest" description="Disordered" evidence="1">
    <location>
        <begin position="38"/>
        <end position="121"/>
    </location>
</feature>
<feature type="compositionally biased region" description="Low complexity" evidence="1">
    <location>
        <begin position="59"/>
        <end position="94"/>
    </location>
</feature>
<sequence length="291" mass="29486">MKHRLKRQLRLLAAERPYQLAAASAAALVLATGAGTLAAGGDEDSTSPQPVTAASTAGSDVADSSPEAVVVAAPANAAPSSTEPSSDESASTEPSSDESASDESSSTPAADPDLTEEAAPEPAASKMLEYDYQAQINFYYCGPAAVRNALSATGIERTQNELAGPLGTDQFGTDSAADTTRVLNAQVEGAPYQTRMISGGSATSAQMDQLQADVVTAITDGRGVVVNVAGSATDTAGGWHSFPGGHYIAVVGYDDSGRLVKVADSANAAAGSYWMTTIALADWAATRGYSA</sequence>
<dbReference type="Proteomes" id="UP000000235">
    <property type="component" value="Chromosome"/>
</dbReference>
<feature type="signal peptide" evidence="2">
    <location>
        <begin position="1"/>
        <end position="38"/>
    </location>
</feature>
<evidence type="ECO:0000313" key="5">
    <source>
        <dbReference type="Proteomes" id="UP000000235"/>
    </source>
</evidence>
<keyword evidence="2" id="KW-0732">Signal</keyword>
<dbReference type="PATRIC" id="fig|369723.5.peg.1726"/>
<feature type="compositionally biased region" description="Low complexity" evidence="1">
    <location>
        <begin position="102"/>
        <end position="112"/>
    </location>
</feature>
<dbReference type="HOGENOM" id="CLU_979389_0_0_11"/>
<feature type="domain" description="Peptidase C39-like" evidence="3">
    <location>
        <begin position="129"/>
        <end position="266"/>
    </location>
</feature>
<dbReference type="AlphaFoldDB" id="A4X5J6"/>
<dbReference type="InterPro" id="IPR038156">
    <property type="entry name" value="PCS_N_sf"/>
</dbReference>
<keyword evidence="5" id="KW-1185">Reference proteome</keyword>
<dbReference type="Pfam" id="PF13529">
    <property type="entry name" value="Peptidase_C39_2"/>
    <property type="match status" value="1"/>
</dbReference>
<organism evidence="4 5">
    <name type="scientific">Salinispora tropica (strain ATCC BAA-916 / DSM 44818 / JCM 13857 / NBRC 105044 / CNB-440)</name>
    <dbReference type="NCBI Taxonomy" id="369723"/>
    <lineage>
        <taxon>Bacteria</taxon>
        <taxon>Bacillati</taxon>
        <taxon>Actinomycetota</taxon>
        <taxon>Actinomycetes</taxon>
        <taxon>Micromonosporales</taxon>
        <taxon>Micromonosporaceae</taxon>
        <taxon>Salinispora</taxon>
    </lineage>
</organism>
<dbReference type="KEGG" id="stp:Strop_1682"/>
<dbReference type="eggNOG" id="COG3271">
    <property type="taxonomic scope" value="Bacteria"/>
</dbReference>
<dbReference type="SUPFAM" id="SSF54001">
    <property type="entry name" value="Cysteine proteinases"/>
    <property type="match status" value="1"/>
</dbReference>
<dbReference type="InterPro" id="IPR038765">
    <property type="entry name" value="Papain-like_cys_pep_sf"/>
</dbReference>
<feature type="compositionally biased region" description="Polar residues" evidence="1">
    <location>
        <begin position="46"/>
        <end position="58"/>
    </location>
</feature>
<protein>
    <recommendedName>
        <fullName evidence="3">Peptidase C39-like domain-containing protein</fullName>
    </recommendedName>
</protein>
<feature type="chain" id="PRO_5002674785" description="Peptidase C39-like domain-containing protein" evidence="2">
    <location>
        <begin position="39"/>
        <end position="291"/>
    </location>
</feature>
<dbReference type="InterPro" id="IPR039564">
    <property type="entry name" value="Peptidase_C39-like"/>
</dbReference>
<dbReference type="STRING" id="369723.Strop_1682"/>